<evidence type="ECO:0000313" key="3">
    <source>
        <dbReference type="Proteomes" id="UP000315522"/>
    </source>
</evidence>
<keyword evidence="3" id="KW-1185">Reference proteome</keyword>
<evidence type="ECO:0000256" key="1">
    <source>
        <dbReference type="SAM" id="MobiDB-lite"/>
    </source>
</evidence>
<name>A0A559M2I6_9HELO</name>
<proteinExistence type="predicted"/>
<feature type="region of interest" description="Disordered" evidence="1">
    <location>
        <begin position="1"/>
        <end position="114"/>
    </location>
</feature>
<dbReference type="Proteomes" id="UP000315522">
    <property type="component" value="Unassembled WGS sequence"/>
</dbReference>
<feature type="compositionally biased region" description="Polar residues" evidence="1">
    <location>
        <begin position="96"/>
        <end position="106"/>
    </location>
</feature>
<feature type="compositionally biased region" description="Basic and acidic residues" evidence="1">
    <location>
        <begin position="215"/>
        <end position="226"/>
    </location>
</feature>
<reference evidence="2 3" key="1">
    <citation type="submission" date="2018-05" db="EMBL/GenBank/DDBJ databases">
        <title>Genome sequencing and assembly of the regulated plant pathogen Lachnellula willkommii and related sister species for the development of diagnostic species identification markers.</title>
        <authorList>
            <person name="Giroux E."/>
            <person name="Bilodeau G."/>
        </authorList>
    </citation>
    <scope>NUCLEOTIDE SEQUENCE [LARGE SCALE GENOMIC DNA]</scope>
    <source>
        <strain evidence="2 3">CBS 172.35</strain>
    </source>
</reference>
<feature type="region of interest" description="Disordered" evidence="1">
    <location>
        <begin position="212"/>
        <end position="239"/>
    </location>
</feature>
<dbReference type="AlphaFoldDB" id="A0A559M2I6"/>
<evidence type="ECO:0000313" key="2">
    <source>
        <dbReference type="EMBL" id="TVY87181.1"/>
    </source>
</evidence>
<accession>A0A559M2I6</accession>
<evidence type="ECO:0008006" key="4">
    <source>
        <dbReference type="Google" id="ProtNLM"/>
    </source>
</evidence>
<gene>
    <name evidence="2" type="ORF">LAWI1_G007374</name>
</gene>
<comment type="caution">
    <text evidence="2">The sequence shown here is derived from an EMBL/GenBank/DDBJ whole genome shotgun (WGS) entry which is preliminary data.</text>
</comment>
<organism evidence="2 3">
    <name type="scientific">Lachnellula willkommii</name>
    <dbReference type="NCBI Taxonomy" id="215461"/>
    <lineage>
        <taxon>Eukaryota</taxon>
        <taxon>Fungi</taxon>
        <taxon>Dikarya</taxon>
        <taxon>Ascomycota</taxon>
        <taxon>Pezizomycotina</taxon>
        <taxon>Leotiomycetes</taxon>
        <taxon>Helotiales</taxon>
        <taxon>Lachnaceae</taxon>
        <taxon>Lachnellula</taxon>
    </lineage>
</organism>
<protein>
    <recommendedName>
        <fullName evidence="4">Thymidylate kinase</fullName>
    </recommendedName>
</protein>
<sequence>MSNKKPPALPTTLASPTKRKIQTFEDDNSENIDPVIFLSPKRSKNPDGTSSKDTLLKPTNFFLTKAPPSPHDFSSLKPATSPRRPILPARSPAPRVNTSISKSTPLSAPAGRSPTRKRIGILNRRRTAPFTRVEPPKFATPAGSGALGFSIDAALSGTIPSYKSRQSKAVPETLHEPEVKDSWFFDIHEDTAEELATNLMEHSTCTLDISSDEESAARLKDERGKENVPPLDDISQTRTQLSTSVDAMEESMHDVKARIRARRAVAEGAIDIDRSPLGDLAAEEFYAEGCDGQSVFIIASDEAVEEEEACEPEASATFDFTPEVDVKGKGKEVQVDVDALMRKDDFEVAPKAMLLEPIEKADEGFEVWEW</sequence>
<dbReference type="EMBL" id="QGML01002673">
    <property type="protein sequence ID" value="TVY87181.1"/>
    <property type="molecule type" value="Genomic_DNA"/>
</dbReference>